<organism evidence="1 2">
    <name type="scientific">Planosporangium mesophilum</name>
    <dbReference type="NCBI Taxonomy" id="689768"/>
    <lineage>
        <taxon>Bacteria</taxon>
        <taxon>Bacillati</taxon>
        <taxon>Actinomycetota</taxon>
        <taxon>Actinomycetes</taxon>
        <taxon>Micromonosporales</taxon>
        <taxon>Micromonosporaceae</taxon>
        <taxon>Planosporangium</taxon>
    </lineage>
</organism>
<gene>
    <name evidence="1" type="ORF">Pme01_28900</name>
</gene>
<dbReference type="EMBL" id="BOON01000027">
    <property type="protein sequence ID" value="GII23293.1"/>
    <property type="molecule type" value="Genomic_DNA"/>
</dbReference>
<keyword evidence="2" id="KW-1185">Reference proteome</keyword>
<accession>A0A8J3TB49</accession>
<comment type="caution">
    <text evidence="1">The sequence shown here is derived from an EMBL/GenBank/DDBJ whole genome shotgun (WGS) entry which is preliminary data.</text>
</comment>
<dbReference type="Proteomes" id="UP000599074">
    <property type="component" value="Unassembled WGS sequence"/>
</dbReference>
<proteinExistence type="predicted"/>
<protein>
    <submittedName>
        <fullName evidence="1">Uncharacterized protein</fullName>
    </submittedName>
</protein>
<evidence type="ECO:0000313" key="1">
    <source>
        <dbReference type="EMBL" id="GII23293.1"/>
    </source>
</evidence>
<sequence length="136" mass="15639">MTAGDASFARVFAQFMRDTGRWRDCEPEALLARWSIFVESCIRSYEGDAEDYFNDLTARDGLERALREPILARFPELDDLRRAVLEIDAKFRKILRPDVFLGASGQEWWNRGIVSYAGVRLVEELGQTYGANIDRV</sequence>
<name>A0A8J3TB49_9ACTN</name>
<evidence type="ECO:0000313" key="2">
    <source>
        <dbReference type="Proteomes" id="UP000599074"/>
    </source>
</evidence>
<reference evidence="1" key="1">
    <citation type="submission" date="2021-01" db="EMBL/GenBank/DDBJ databases">
        <title>Whole genome shotgun sequence of Planosporangium mesophilum NBRC 109066.</title>
        <authorList>
            <person name="Komaki H."/>
            <person name="Tamura T."/>
        </authorList>
    </citation>
    <scope>NUCLEOTIDE SEQUENCE</scope>
    <source>
        <strain evidence="1">NBRC 109066</strain>
    </source>
</reference>
<dbReference type="AlphaFoldDB" id="A0A8J3TB49"/>